<keyword evidence="2" id="KW-1185">Reference proteome</keyword>
<sequence length="105" mass="11566">MDERRARDGQTVNFAPSDDSQATYLQGVLLPAAQSFKRCLVLHQRLVALHTLSPLHVSVGPHGQTGCFMNEAFPRSLQSGEVLVGEREGNLVLLIFLPPFVILEL</sequence>
<name>A0A4Z2GCJ8_9TELE</name>
<accession>A0A4Z2GCJ8</accession>
<evidence type="ECO:0000313" key="1">
    <source>
        <dbReference type="EMBL" id="TNN51278.1"/>
    </source>
</evidence>
<reference evidence="1 2" key="1">
    <citation type="submission" date="2019-03" db="EMBL/GenBank/DDBJ databases">
        <title>First draft genome of Liparis tanakae, snailfish: a comprehensive survey of snailfish specific genes.</title>
        <authorList>
            <person name="Kim W."/>
            <person name="Song I."/>
            <person name="Jeong J.-H."/>
            <person name="Kim D."/>
            <person name="Kim S."/>
            <person name="Ryu S."/>
            <person name="Song J.Y."/>
            <person name="Lee S.K."/>
        </authorList>
    </citation>
    <scope>NUCLEOTIDE SEQUENCE [LARGE SCALE GENOMIC DNA]</scope>
    <source>
        <tissue evidence="1">Muscle</tissue>
    </source>
</reference>
<dbReference type="Proteomes" id="UP000314294">
    <property type="component" value="Unassembled WGS sequence"/>
</dbReference>
<proteinExistence type="predicted"/>
<gene>
    <name evidence="1" type="ORF">EYF80_038539</name>
</gene>
<evidence type="ECO:0000313" key="2">
    <source>
        <dbReference type="Proteomes" id="UP000314294"/>
    </source>
</evidence>
<dbReference type="AlphaFoldDB" id="A0A4Z2GCJ8"/>
<protein>
    <submittedName>
        <fullName evidence="1">Uncharacterized protein</fullName>
    </submittedName>
</protein>
<organism evidence="1 2">
    <name type="scientific">Liparis tanakae</name>
    <name type="common">Tanaka's snailfish</name>
    <dbReference type="NCBI Taxonomy" id="230148"/>
    <lineage>
        <taxon>Eukaryota</taxon>
        <taxon>Metazoa</taxon>
        <taxon>Chordata</taxon>
        <taxon>Craniata</taxon>
        <taxon>Vertebrata</taxon>
        <taxon>Euteleostomi</taxon>
        <taxon>Actinopterygii</taxon>
        <taxon>Neopterygii</taxon>
        <taxon>Teleostei</taxon>
        <taxon>Neoteleostei</taxon>
        <taxon>Acanthomorphata</taxon>
        <taxon>Eupercaria</taxon>
        <taxon>Perciformes</taxon>
        <taxon>Cottioidei</taxon>
        <taxon>Cottales</taxon>
        <taxon>Liparidae</taxon>
        <taxon>Liparis</taxon>
    </lineage>
</organism>
<comment type="caution">
    <text evidence="1">The sequence shown here is derived from an EMBL/GenBank/DDBJ whole genome shotgun (WGS) entry which is preliminary data.</text>
</comment>
<dbReference type="EMBL" id="SRLO01000588">
    <property type="protein sequence ID" value="TNN51278.1"/>
    <property type="molecule type" value="Genomic_DNA"/>
</dbReference>